<dbReference type="InterPro" id="IPR040346">
    <property type="entry name" value="GEX1/Brambleberry"/>
</dbReference>
<keyword evidence="4" id="KW-1185">Reference proteome</keyword>
<keyword evidence="1" id="KW-0175">Coiled coil</keyword>
<evidence type="ECO:0000313" key="3">
    <source>
        <dbReference type="EMBL" id="VAH26755.1"/>
    </source>
</evidence>
<protein>
    <recommendedName>
        <fullName evidence="5">Protein GAMETE EXPRESSED 1</fullName>
    </recommendedName>
</protein>
<organism evidence="3 4">
    <name type="scientific">Triticum turgidum subsp. durum</name>
    <name type="common">Durum wheat</name>
    <name type="synonym">Triticum durum</name>
    <dbReference type="NCBI Taxonomy" id="4567"/>
    <lineage>
        <taxon>Eukaryota</taxon>
        <taxon>Viridiplantae</taxon>
        <taxon>Streptophyta</taxon>
        <taxon>Embryophyta</taxon>
        <taxon>Tracheophyta</taxon>
        <taxon>Spermatophyta</taxon>
        <taxon>Magnoliopsida</taxon>
        <taxon>Liliopsida</taxon>
        <taxon>Poales</taxon>
        <taxon>Poaceae</taxon>
        <taxon>BOP clade</taxon>
        <taxon>Pooideae</taxon>
        <taxon>Triticodae</taxon>
        <taxon>Triticeae</taxon>
        <taxon>Triticinae</taxon>
        <taxon>Triticum</taxon>
    </lineage>
</organism>
<dbReference type="EMBL" id="LT934113">
    <property type="protein sequence ID" value="VAH26755.1"/>
    <property type="molecule type" value="Genomic_DNA"/>
</dbReference>
<reference evidence="3 4" key="1">
    <citation type="submission" date="2017-09" db="EMBL/GenBank/DDBJ databases">
        <authorList>
            <consortium name="International Durum Wheat Genome Sequencing Consortium (IDWGSC)"/>
            <person name="Milanesi L."/>
        </authorList>
    </citation>
    <scope>NUCLEOTIDE SEQUENCE [LARGE SCALE GENOMIC DNA]</scope>
    <source>
        <strain evidence="4">cv. Svevo</strain>
    </source>
</reference>
<proteinExistence type="predicted"/>
<dbReference type="AlphaFoldDB" id="A0A9R1R3B2"/>
<evidence type="ECO:0000256" key="1">
    <source>
        <dbReference type="SAM" id="Coils"/>
    </source>
</evidence>
<feature type="transmembrane region" description="Helical" evidence="2">
    <location>
        <begin position="319"/>
        <end position="337"/>
    </location>
</feature>
<dbReference type="Proteomes" id="UP000324705">
    <property type="component" value="Chromosome 2A"/>
</dbReference>
<dbReference type="Gramene" id="TRITD2Av1G033510.1">
    <property type="protein sequence ID" value="TRITD2Av1G033510.1"/>
    <property type="gene ID" value="TRITD2Av1G033510"/>
</dbReference>
<evidence type="ECO:0000256" key="2">
    <source>
        <dbReference type="SAM" id="Phobius"/>
    </source>
</evidence>
<dbReference type="PANTHER" id="PTHR33538:SF5">
    <property type="entry name" value="GENOME ASSEMBLY, CHROMOSOME: II"/>
    <property type="match status" value="1"/>
</dbReference>
<name>A0A9R1R3B2_TRITD</name>
<dbReference type="OMA" id="KRFAWDL"/>
<evidence type="ECO:0000313" key="4">
    <source>
        <dbReference type="Proteomes" id="UP000324705"/>
    </source>
</evidence>
<keyword evidence="2" id="KW-0812">Transmembrane</keyword>
<keyword evidence="2" id="KW-0472">Membrane</keyword>
<feature type="transmembrane region" description="Helical" evidence="2">
    <location>
        <begin position="388"/>
        <end position="405"/>
    </location>
</feature>
<feature type="transmembrane region" description="Helical" evidence="2">
    <location>
        <begin position="349"/>
        <end position="368"/>
    </location>
</feature>
<feature type="coiled-coil region" evidence="1">
    <location>
        <begin position="113"/>
        <end position="191"/>
    </location>
</feature>
<keyword evidence="2" id="KW-1133">Transmembrane helix</keyword>
<dbReference type="PANTHER" id="PTHR33538">
    <property type="entry name" value="PROTEIN GAMETE EXPRESSED 1"/>
    <property type="match status" value="1"/>
</dbReference>
<accession>A0A9R1R3B2</accession>
<sequence>MEGGGGGPRGVELLDGARRRIAGPASCWGEAYRGLFASCAHIMADKERQSRLAWRLSACYQQDSGRPPLPPCDDRSRMVHCRKRLSEHEEKVFLEFFLETNTLCHQLQAEAFKQSTERLVNDLTRAAAAASEKLSAIEERSDQIMQESSKLQGSMSSIVSQTENLAAAEEYARLGEEMVRLKEEAAGIEREVRAVGDAMAARMEGLQRTAEEIGTAAGQSLENQRELLEGQANATRALGELHGFLSRALEESREAMQRLARFGRQQQEELLSRQEQLRRAHDLLMRNSESILQAQEEFSAKQASIFAALDKLYVLHSRFIKAFVFYSCVVFLLYLLTSAKQTFAIRGQLYFGLCITLVVEVALIRLGGADDDLSRPFWVVSKVLLLRSAFLAAAAAQILHAIFAFKDYEVLNHELLQTLVEKVRAIEDNAAGDKMCPWGTGSDDESSLSDYSWVFDELQDDVDSEVDPDFVLREDDICRKGHGFREEIGENSLSAPIAMRRYNLRARITPR</sequence>
<gene>
    <name evidence="3" type="ORF">TRITD_2Av1G033510</name>
</gene>
<evidence type="ECO:0008006" key="5">
    <source>
        <dbReference type="Google" id="ProtNLM"/>
    </source>
</evidence>